<organism evidence="1 3">
    <name type="scientific">Methanobacterium subterraneum</name>
    <dbReference type="NCBI Taxonomy" id="59277"/>
    <lineage>
        <taxon>Archaea</taxon>
        <taxon>Methanobacteriati</taxon>
        <taxon>Methanobacteriota</taxon>
        <taxon>Methanomada group</taxon>
        <taxon>Methanobacteria</taxon>
        <taxon>Methanobacteriales</taxon>
        <taxon>Methanobacteriaceae</taxon>
        <taxon>Methanobacterium</taxon>
    </lineage>
</organism>
<protein>
    <submittedName>
        <fullName evidence="2">DUF3795 domain-containing protein</fullName>
    </submittedName>
</protein>
<dbReference type="EMBL" id="CP017766">
    <property type="protein sequence ID" value="AUB54958.1"/>
    <property type="molecule type" value="Genomic_DNA"/>
</dbReference>
<reference evidence="1 3" key="1">
    <citation type="submission" date="2016-10" db="EMBL/GenBank/DDBJ databases">
        <title>Comparative genomics between deep and shallow subseafloor isolates.</title>
        <authorList>
            <person name="Ishii S."/>
            <person name="Miller J.R."/>
            <person name="Sutton G."/>
            <person name="Suzuki S."/>
            <person name="Methe B."/>
            <person name="Inagaki F."/>
            <person name="Imachi H."/>
        </authorList>
    </citation>
    <scope>NUCLEOTIDE SEQUENCE [LARGE SCALE GENOMIC DNA]</scope>
    <source>
        <strain evidence="1 3">MO-MB1</strain>
    </source>
</reference>
<dbReference type="AlphaFoldDB" id="A0A2H4VA58"/>
<dbReference type="OrthoDB" id="69214at2157"/>
<evidence type="ECO:0000313" key="4">
    <source>
        <dbReference type="Proteomes" id="UP000591058"/>
    </source>
</evidence>
<evidence type="ECO:0000313" key="3">
    <source>
        <dbReference type="Proteomes" id="UP000232806"/>
    </source>
</evidence>
<dbReference type="Proteomes" id="UP000232806">
    <property type="component" value="Chromosome"/>
</dbReference>
<gene>
    <name evidence="1" type="ORF">BK007_02250</name>
    <name evidence="2" type="ORF">HG719_09770</name>
</gene>
<dbReference type="RefSeq" id="WP_100904936.1">
    <property type="nucleotide sequence ID" value="NZ_CP017766.1"/>
</dbReference>
<proteinExistence type="predicted"/>
<dbReference type="InterPro" id="IPR024227">
    <property type="entry name" value="DUF3795"/>
</dbReference>
<dbReference type="GeneID" id="35120377"/>
<dbReference type="EMBL" id="JABBYL010000033">
    <property type="protein sequence ID" value="NMO10103.1"/>
    <property type="molecule type" value="Genomic_DNA"/>
</dbReference>
<name>A0A2H4VA58_9EURY</name>
<evidence type="ECO:0000313" key="2">
    <source>
        <dbReference type="EMBL" id="NMO10103.1"/>
    </source>
</evidence>
<dbReference type="Proteomes" id="UP000591058">
    <property type="component" value="Unassembled WGS sequence"/>
</dbReference>
<evidence type="ECO:0000313" key="1">
    <source>
        <dbReference type="EMBL" id="AUB54958.1"/>
    </source>
</evidence>
<dbReference type="Pfam" id="PF12675">
    <property type="entry name" value="DUF3795"/>
    <property type="match status" value="1"/>
</dbReference>
<sequence>MDKKKLTRNISETEIDESLVSYCGLYCGDCHGYTGSIADLARDLREELKKYKFDEVAKVIPFKEFKSYPECFQCLGAMENLRCKGCKGSSRSEYCEIAQCALKNEYQGCWQCNEFENCAKFNFLKPVHNDANLRNLRKIKKEGVERFLEGKRDF</sequence>
<reference evidence="2 4" key="2">
    <citation type="submission" date="2020-04" db="EMBL/GenBank/DDBJ databases">
        <title>Draft genome of Methanobacterium subterraneum isolated from animal feces.</title>
        <authorList>
            <person name="Ouboter H.T."/>
            <person name="Berger S."/>
            <person name="Gungor E."/>
            <person name="Jetten M.S.M."/>
            <person name="Welte C.U."/>
        </authorList>
    </citation>
    <scope>NUCLEOTIDE SEQUENCE [LARGE SCALE GENOMIC DNA]</scope>
    <source>
        <strain evidence="2">HO_2020</strain>
    </source>
</reference>
<accession>A0A2H4VA58</accession>